<gene>
    <name evidence="5" type="ORF">BSAL_46120</name>
</gene>
<keyword evidence="4" id="KW-0175">Coiled coil</keyword>
<dbReference type="Pfam" id="PF12796">
    <property type="entry name" value="Ank_2"/>
    <property type="match status" value="1"/>
</dbReference>
<keyword evidence="6" id="KW-1185">Reference proteome</keyword>
<evidence type="ECO:0000313" key="5">
    <source>
        <dbReference type="EMBL" id="CUG94025.1"/>
    </source>
</evidence>
<organism evidence="5 6">
    <name type="scientific">Bodo saltans</name>
    <name type="common">Flagellated protozoan</name>
    <dbReference type="NCBI Taxonomy" id="75058"/>
    <lineage>
        <taxon>Eukaryota</taxon>
        <taxon>Discoba</taxon>
        <taxon>Euglenozoa</taxon>
        <taxon>Kinetoplastea</taxon>
        <taxon>Metakinetoplastina</taxon>
        <taxon>Eubodonida</taxon>
        <taxon>Bodonidae</taxon>
        <taxon>Bodo</taxon>
    </lineage>
</organism>
<dbReference type="Proteomes" id="UP000051952">
    <property type="component" value="Unassembled WGS sequence"/>
</dbReference>
<dbReference type="PANTHER" id="PTHR24198">
    <property type="entry name" value="ANKYRIN REPEAT AND PROTEIN KINASE DOMAIN-CONTAINING PROTEIN"/>
    <property type="match status" value="1"/>
</dbReference>
<dbReference type="VEuPathDB" id="TriTrypDB:BSAL_46120"/>
<dbReference type="Pfam" id="PF00023">
    <property type="entry name" value="Ank"/>
    <property type="match status" value="1"/>
</dbReference>
<dbReference type="SMART" id="SM00248">
    <property type="entry name" value="ANK"/>
    <property type="match status" value="4"/>
</dbReference>
<dbReference type="OrthoDB" id="194358at2759"/>
<sequence length="464" mass="51168">PLASAGETLIRQHQDTVAAVEQQQRRVQALAQELHERTIAEVSSSELRTKELEQEEVRVLNELRRVSRAVEDLGRMKEEHQATLLNFERKMDAEKTALINELEDLAALHVQVTELSNQVTTHAEEDHRIRERSRIEIEGARGRFDHDTRTLSDVESKIQYRLGQPAPPSFSSPPTTHNASRISAQPSYGAVTGSPLRSRVEPRAISPARERVVGYGGLHSTAPSLDVSYEYNSTRGHSGGISSVVVPPMHSDVADLLNAVRTNDLYRIQQVLKRAPRCIFEDNNILHLACANPSPDFEVVSLLVYHRPELINGVDTSTGSTALHLACSASAISMPVVDLLLSKGASVTVLDNDGLSPFHVAVRNMSDGSHNLKKLLLLKANADVNGPTGRGETPAHLVCTHDRFVDVLRFLVRYGANLNAVANIHNADNIVTPVTPLQKSRWYGPAADECRRFLEQGGAMHSFY</sequence>
<feature type="coiled-coil region" evidence="4">
    <location>
        <begin position="70"/>
        <end position="97"/>
    </location>
</feature>
<protein>
    <submittedName>
        <fullName evidence="5">Uncharacterized protein</fullName>
    </submittedName>
</protein>
<evidence type="ECO:0000313" key="6">
    <source>
        <dbReference type="Proteomes" id="UP000051952"/>
    </source>
</evidence>
<dbReference type="AlphaFoldDB" id="A0A0S4JR76"/>
<keyword evidence="1" id="KW-0677">Repeat</keyword>
<accession>A0A0S4JR76</accession>
<dbReference type="InterPro" id="IPR036770">
    <property type="entry name" value="Ankyrin_rpt-contain_sf"/>
</dbReference>
<evidence type="ECO:0000256" key="4">
    <source>
        <dbReference type="SAM" id="Coils"/>
    </source>
</evidence>
<evidence type="ECO:0000256" key="3">
    <source>
        <dbReference type="PROSITE-ProRule" id="PRU00023"/>
    </source>
</evidence>
<proteinExistence type="predicted"/>
<keyword evidence="2 3" id="KW-0040">ANK repeat</keyword>
<dbReference type="SUPFAM" id="SSF48403">
    <property type="entry name" value="Ankyrin repeat"/>
    <property type="match status" value="1"/>
</dbReference>
<name>A0A0S4JR76_BODSA</name>
<feature type="repeat" description="ANK" evidence="3">
    <location>
        <begin position="318"/>
        <end position="352"/>
    </location>
</feature>
<dbReference type="EMBL" id="CYKH01002219">
    <property type="protein sequence ID" value="CUG94025.1"/>
    <property type="molecule type" value="Genomic_DNA"/>
</dbReference>
<dbReference type="PROSITE" id="PS50297">
    <property type="entry name" value="ANK_REP_REGION"/>
    <property type="match status" value="2"/>
</dbReference>
<dbReference type="GO" id="GO:0005737">
    <property type="term" value="C:cytoplasm"/>
    <property type="evidence" value="ECO:0007669"/>
    <property type="project" value="TreeGrafter"/>
</dbReference>
<dbReference type="InterPro" id="IPR002110">
    <property type="entry name" value="Ankyrin_rpt"/>
</dbReference>
<dbReference type="Gene3D" id="1.25.40.20">
    <property type="entry name" value="Ankyrin repeat-containing domain"/>
    <property type="match status" value="1"/>
</dbReference>
<dbReference type="PANTHER" id="PTHR24198:SF165">
    <property type="entry name" value="ANKYRIN REPEAT-CONTAINING PROTEIN-RELATED"/>
    <property type="match status" value="1"/>
</dbReference>
<evidence type="ECO:0000256" key="1">
    <source>
        <dbReference type="ARBA" id="ARBA00022737"/>
    </source>
</evidence>
<reference evidence="6" key="1">
    <citation type="submission" date="2015-09" db="EMBL/GenBank/DDBJ databases">
        <authorList>
            <consortium name="Pathogen Informatics"/>
        </authorList>
    </citation>
    <scope>NUCLEOTIDE SEQUENCE [LARGE SCALE GENOMIC DNA]</scope>
    <source>
        <strain evidence="6">Lake Konstanz</strain>
    </source>
</reference>
<evidence type="ECO:0000256" key="2">
    <source>
        <dbReference type="ARBA" id="ARBA00023043"/>
    </source>
</evidence>
<feature type="repeat" description="ANK" evidence="3">
    <location>
        <begin position="390"/>
        <end position="423"/>
    </location>
</feature>
<feature type="non-terminal residue" evidence="5">
    <location>
        <position position="1"/>
    </location>
</feature>
<dbReference type="PROSITE" id="PS50088">
    <property type="entry name" value="ANK_REPEAT"/>
    <property type="match status" value="2"/>
</dbReference>